<dbReference type="SMART" id="SM00980">
    <property type="entry name" value="THAP"/>
    <property type="match status" value="1"/>
</dbReference>
<organism evidence="5 6">
    <name type="scientific">Paramuricea clavata</name>
    <name type="common">Red gorgonian</name>
    <name type="synonym">Violescent sea-whip</name>
    <dbReference type="NCBI Taxonomy" id="317549"/>
    <lineage>
        <taxon>Eukaryota</taxon>
        <taxon>Metazoa</taxon>
        <taxon>Cnidaria</taxon>
        <taxon>Anthozoa</taxon>
        <taxon>Octocorallia</taxon>
        <taxon>Malacalcyonacea</taxon>
        <taxon>Plexauridae</taxon>
        <taxon>Paramuricea</taxon>
    </lineage>
</organism>
<accession>A0A7D9JCQ7</accession>
<dbReference type="PANTHER" id="PTHR47577">
    <property type="entry name" value="THAP DOMAIN-CONTAINING PROTEIN 6"/>
    <property type="match status" value="1"/>
</dbReference>
<evidence type="ECO:0000256" key="4">
    <source>
        <dbReference type="ARBA" id="ARBA00023125"/>
    </source>
</evidence>
<dbReference type="InterPro" id="IPR048367">
    <property type="entry name" value="TNP-like_RNaseH_C"/>
</dbReference>
<dbReference type="GO" id="GO:0003677">
    <property type="term" value="F:DNA binding"/>
    <property type="evidence" value="ECO:0007669"/>
    <property type="project" value="UniProtKB-UniRule"/>
</dbReference>
<evidence type="ECO:0000256" key="1">
    <source>
        <dbReference type="ARBA" id="ARBA00022723"/>
    </source>
</evidence>
<keyword evidence="1" id="KW-0479">Metal-binding</keyword>
<comment type="caution">
    <text evidence="5">The sequence shown here is derived from an EMBL/GenBank/DDBJ whole genome shotgun (WGS) entry which is preliminary data.</text>
</comment>
<name>A0A7D9JCQ7_PARCT</name>
<dbReference type="SUPFAM" id="SSF57716">
    <property type="entry name" value="Glucocorticoid receptor-like (DNA-binding domain)"/>
    <property type="match status" value="1"/>
</dbReference>
<dbReference type="PROSITE" id="PS50950">
    <property type="entry name" value="ZF_THAP"/>
    <property type="match status" value="1"/>
</dbReference>
<reference evidence="5" key="1">
    <citation type="submission" date="2020-04" db="EMBL/GenBank/DDBJ databases">
        <authorList>
            <person name="Alioto T."/>
            <person name="Alioto T."/>
            <person name="Gomez Garrido J."/>
        </authorList>
    </citation>
    <scope>NUCLEOTIDE SEQUENCE</scope>
    <source>
        <strain evidence="5">A484AB</strain>
    </source>
</reference>
<dbReference type="InterPro" id="IPR006612">
    <property type="entry name" value="THAP_Znf"/>
</dbReference>
<gene>
    <name evidence="5" type="ORF">PACLA_8A003766</name>
</gene>
<dbReference type="Pfam" id="PF05485">
    <property type="entry name" value="THAP"/>
    <property type="match status" value="1"/>
</dbReference>
<sequence length="905" mass="102907">MPLYCVAPGCKSKQTSDEKTTRKFLALHRFPLKDAALTHKWEDAMGNKDGNWKATPCSRLCSNHFLPNNNQAWKSSSPKRSAPDDFTVSPRKLKRISIEFHNYAKHWSEEPTIPETIPESPATIPGPPATIPEPPATIPVVPHYNQSETPKENQKLKKLKIKVKTLQQKLRRRNSKIKSMKQIINQLEKKMLILKHEADLMHNNFDGIKLALFQNVMKNSKRAAKGRRYSDEVKEFAVTLQYYSAKAYTYVRKILPLPHPSLIQKWARSINCEPGFLTEAFETLQQECESNNEKKDCCLVIDAMARKQAIWDKAKKKYTGFVDYGNGIQLEPTETLASEALTFELVGLRSHWKIPIGYFFTDKTTASVQASLIKAALTMAHQHGLKIWCITCDGTTTNLAMFENLGCSFGTSYDSIVTKFPHPSTGDDVFAILDACHMLKLARNSLAFLGSFHGLFQEKIEWKYLCHLHEVQQCEGLKLANKISTEHIEFQRHKMNVSLAAQTLSSSVADAIEFLDKVLKTSEFEGSAATVKFIKIVDRLFDTLNSRNPHGKGFKQPLKNVNIPHWENTLETTAQYLLNLKSSSGQLLITHRRKTFILGFVITIKSTIEMAKQMLTLPQDPFKYVLTYKYSQDHIELLFSCIRAKGGWNNNPNVLQFKAAVRRLVLGNAVTASKTANCKLLDDNSIIPFFHARKNATPLAKTANEEEGNEDSSTEQHDERLDRLISQVDFQEPTELKANILTYIAGLVVKKLLKQIKCITCIESLTSGFICTNHYEHDYSQAPYQERSHMALTHFLNKGSLHIPSKLVVSIIEYAEYLFVLYVSNETFDQINISERLNAKMVLEVSRYFGQEKPELLPPYHLPAAINEMPTEDHRLCLVKYVANTYLNLRLSSYGKIYSKAVVNF</sequence>
<keyword evidence="4" id="KW-0238">DNA-binding</keyword>
<evidence type="ECO:0000256" key="3">
    <source>
        <dbReference type="ARBA" id="ARBA00022833"/>
    </source>
</evidence>
<dbReference type="Pfam" id="PF21789">
    <property type="entry name" value="TNP-like_RNaseH_C"/>
    <property type="match status" value="1"/>
</dbReference>
<dbReference type="Proteomes" id="UP001152795">
    <property type="component" value="Unassembled WGS sequence"/>
</dbReference>
<evidence type="ECO:0000313" key="5">
    <source>
        <dbReference type="EMBL" id="CAB4027102.1"/>
    </source>
</evidence>
<dbReference type="AlphaFoldDB" id="A0A7D9JCQ7"/>
<evidence type="ECO:0000313" key="6">
    <source>
        <dbReference type="Proteomes" id="UP001152795"/>
    </source>
</evidence>
<keyword evidence="3" id="KW-0862">Zinc</keyword>
<dbReference type="GO" id="GO:0008270">
    <property type="term" value="F:zinc ion binding"/>
    <property type="evidence" value="ECO:0007669"/>
    <property type="project" value="UniProtKB-KW"/>
</dbReference>
<dbReference type="EMBL" id="CACRXK020014604">
    <property type="protein sequence ID" value="CAB4027102.1"/>
    <property type="molecule type" value="Genomic_DNA"/>
</dbReference>
<keyword evidence="6" id="KW-1185">Reference proteome</keyword>
<dbReference type="Pfam" id="PF12017">
    <property type="entry name" value="Tnp_P_element"/>
    <property type="match status" value="1"/>
</dbReference>
<dbReference type="InterPro" id="IPR021896">
    <property type="entry name" value="THAP9-like_HTH"/>
</dbReference>
<dbReference type="OrthoDB" id="7312725at2759"/>
<dbReference type="PANTHER" id="PTHR47577:SF2">
    <property type="entry name" value="THAP DOMAIN CONTAINING 9"/>
    <property type="match status" value="1"/>
</dbReference>
<dbReference type="InterPro" id="IPR048366">
    <property type="entry name" value="TNP-like_GBD"/>
</dbReference>
<protein>
    <submittedName>
        <fullName evidence="5">DNA transposase THAP9</fullName>
    </submittedName>
</protein>
<dbReference type="InterPro" id="IPR048365">
    <property type="entry name" value="TNP-like_RNaseH_N"/>
</dbReference>
<dbReference type="Pfam" id="PF21787">
    <property type="entry name" value="TNP-like_RNaseH_N"/>
    <property type="match status" value="1"/>
</dbReference>
<evidence type="ECO:0000256" key="2">
    <source>
        <dbReference type="ARBA" id="ARBA00022771"/>
    </source>
</evidence>
<proteinExistence type="predicted"/>
<feature type="non-terminal residue" evidence="5">
    <location>
        <position position="1"/>
    </location>
</feature>
<keyword evidence="2" id="KW-0863">Zinc-finger</keyword>
<dbReference type="Pfam" id="PF21788">
    <property type="entry name" value="TNP-like_GBD"/>
    <property type="match status" value="1"/>
</dbReference>